<evidence type="ECO:0000313" key="7">
    <source>
        <dbReference type="EMBL" id="KAK4131121.1"/>
    </source>
</evidence>
<dbReference type="InterPro" id="IPR050542">
    <property type="entry name" value="Glycosyl_Hydrlase18_Chitinase"/>
</dbReference>
<dbReference type="SUPFAM" id="SSF51445">
    <property type="entry name" value="(Trans)glycosidases"/>
    <property type="match status" value="1"/>
</dbReference>
<accession>A0AAN6ZAR1</accession>
<sequence length="924" mass="93514">MMRLIRWAPLVLYGISASTALAEADISTSPARSDAPLFAASVPLGPDLDTTATSYGLYRPEKRQASTPGSLELTPAHLAELLSELRVVYGQLSIAAETRDTGLLNNLLGVLSGVVPPLSDVIEGVRSILIGDSVTILQQLAAAQALGVRVVTTTQTTTVTVTQPGVAAQLSQCLPGLASGSASLGVSASAPTDSLSDDLGPRATATLPVQSWSVPVAPPITGLPPLSLPGLSTGLPTPSVGGSVPLPGDTISSLPDPSLGLPSLSLPSVSPASVTVTGGSFSTLSVSAGSLPSVQSPTLSVPSLSLPPAQLPSVPNPSLSLPSLSLYLPSLPSLSVPPVSDSQGSSPSALLNVPSSCSRPSVSSPGPGITPSSLAPPNQLPGISVSGASLTLSAGPSATPGGASTNNNSGVPPGIPIPPGTGSLAISTCTTPTLAISLPPASVPSNSIADLLSRLSDAVASQTTLTPNLLSEISNLLTPQPSVPTPVVPLTPVVSNPHGPFSNGAGSQSTGIPDLLAQLSSLLAPPRGGGGSVSTPNPGGISPAVPSIPVQGLLPTRSGGGLPGFLTSIIPAVPPLASTNGQLANLGPLLTQNPTAAAVEVPNPVPSSLFNPRSPDNVAVYFGQPDASKRANLLETCADKNVDIVILGFLTHITFGGGTYPRLQLSPGIPSAQTPAMLRVAPGLSFYGTLEADIKQCQIKYGKKILLSLGGAGNSLPLGSDQDALSFAHNLWELFGPMGKIDPSLRPFGTAVLDGFDLNKQDECAAHFDSLAATLRGHFAVDASKDYFLSAAPSCAFPDVSIHPGYLAQSNFVWPRFFNDSRCEVGSAGFPDSVRQWSHAIGDGIVPMRDSSALRTRLYVGLSAQQKLTATGLFGLTSLVLHIEALVPNGLGGIMVSDGTQGVENVVDGLSLLAWVKAALRALL</sequence>
<name>A0AAN6ZAR1_9PEZI</name>
<feature type="signal peptide" evidence="5">
    <location>
        <begin position="1"/>
        <end position="24"/>
    </location>
</feature>
<dbReference type="GO" id="GO:0005975">
    <property type="term" value="P:carbohydrate metabolic process"/>
    <property type="evidence" value="ECO:0007669"/>
    <property type="project" value="InterPro"/>
</dbReference>
<evidence type="ECO:0000256" key="2">
    <source>
        <dbReference type="ARBA" id="ARBA00022801"/>
    </source>
</evidence>
<dbReference type="EMBL" id="MU853427">
    <property type="protein sequence ID" value="KAK4131121.1"/>
    <property type="molecule type" value="Genomic_DNA"/>
</dbReference>
<feature type="region of interest" description="Disordered" evidence="4">
    <location>
        <begin position="336"/>
        <end position="419"/>
    </location>
</feature>
<dbReference type="InterPro" id="IPR017853">
    <property type="entry name" value="GH"/>
</dbReference>
<evidence type="ECO:0000256" key="1">
    <source>
        <dbReference type="ARBA" id="ARBA00022669"/>
    </source>
</evidence>
<dbReference type="AlphaFoldDB" id="A0AAN6ZAR1"/>
<gene>
    <name evidence="7" type="ORF">BT67DRAFT_161576</name>
</gene>
<feature type="compositionally biased region" description="Low complexity" evidence="4">
    <location>
        <begin position="353"/>
        <end position="367"/>
    </location>
</feature>
<organism evidence="7 8">
    <name type="scientific">Trichocladium antarcticum</name>
    <dbReference type="NCBI Taxonomy" id="1450529"/>
    <lineage>
        <taxon>Eukaryota</taxon>
        <taxon>Fungi</taxon>
        <taxon>Dikarya</taxon>
        <taxon>Ascomycota</taxon>
        <taxon>Pezizomycotina</taxon>
        <taxon>Sordariomycetes</taxon>
        <taxon>Sordariomycetidae</taxon>
        <taxon>Sordariales</taxon>
        <taxon>Chaetomiaceae</taxon>
        <taxon>Trichocladium</taxon>
    </lineage>
</organism>
<keyword evidence="1" id="KW-0147">Chitin-binding</keyword>
<reference evidence="7" key="1">
    <citation type="journal article" date="2023" name="Mol. Phylogenet. Evol.">
        <title>Genome-scale phylogeny and comparative genomics of the fungal order Sordariales.</title>
        <authorList>
            <person name="Hensen N."/>
            <person name="Bonometti L."/>
            <person name="Westerberg I."/>
            <person name="Brannstrom I.O."/>
            <person name="Guillou S."/>
            <person name="Cros-Aarteil S."/>
            <person name="Calhoun S."/>
            <person name="Haridas S."/>
            <person name="Kuo A."/>
            <person name="Mondo S."/>
            <person name="Pangilinan J."/>
            <person name="Riley R."/>
            <person name="LaButti K."/>
            <person name="Andreopoulos B."/>
            <person name="Lipzen A."/>
            <person name="Chen C."/>
            <person name="Yan M."/>
            <person name="Daum C."/>
            <person name="Ng V."/>
            <person name="Clum A."/>
            <person name="Steindorff A."/>
            <person name="Ohm R.A."/>
            <person name="Martin F."/>
            <person name="Silar P."/>
            <person name="Natvig D.O."/>
            <person name="Lalanne C."/>
            <person name="Gautier V."/>
            <person name="Ament-Velasquez S.L."/>
            <person name="Kruys A."/>
            <person name="Hutchinson M.I."/>
            <person name="Powell A.J."/>
            <person name="Barry K."/>
            <person name="Miller A.N."/>
            <person name="Grigoriev I.V."/>
            <person name="Debuchy R."/>
            <person name="Gladieux P."/>
            <person name="Hiltunen Thoren M."/>
            <person name="Johannesson H."/>
        </authorList>
    </citation>
    <scope>NUCLEOTIDE SEQUENCE</scope>
    <source>
        <strain evidence="7">CBS 123565</strain>
    </source>
</reference>
<dbReference type="GO" id="GO:0005576">
    <property type="term" value="C:extracellular region"/>
    <property type="evidence" value="ECO:0007669"/>
    <property type="project" value="TreeGrafter"/>
</dbReference>
<dbReference type="Proteomes" id="UP001304895">
    <property type="component" value="Unassembled WGS sequence"/>
</dbReference>
<dbReference type="PANTHER" id="PTHR45708:SF49">
    <property type="entry name" value="ENDOCHITINASE"/>
    <property type="match status" value="1"/>
</dbReference>
<comment type="caution">
    <text evidence="7">The sequence shown here is derived from an EMBL/GenBank/DDBJ whole genome shotgun (WGS) entry which is preliminary data.</text>
</comment>
<dbReference type="PROSITE" id="PS51910">
    <property type="entry name" value="GH18_2"/>
    <property type="match status" value="1"/>
</dbReference>
<protein>
    <submittedName>
        <fullName evidence="7">Glycoside hydrolase family 18 protein</fullName>
    </submittedName>
</protein>
<evidence type="ECO:0000256" key="4">
    <source>
        <dbReference type="SAM" id="MobiDB-lite"/>
    </source>
</evidence>
<evidence type="ECO:0000313" key="8">
    <source>
        <dbReference type="Proteomes" id="UP001304895"/>
    </source>
</evidence>
<feature type="compositionally biased region" description="Polar residues" evidence="4">
    <location>
        <begin position="386"/>
        <end position="410"/>
    </location>
</feature>
<evidence type="ECO:0000259" key="6">
    <source>
        <dbReference type="PROSITE" id="PS51910"/>
    </source>
</evidence>
<proteinExistence type="predicted"/>
<dbReference type="Gene3D" id="3.20.20.80">
    <property type="entry name" value="Glycosidases"/>
    <property type="match status" value="1"/>
</dbReference>
<reference evidence="7" key="2">
    <citation type="submission" date="2023-05" db="EMBL/GenBank/DDBJ databases">
        <authorList>
            <consortium name="Lawrence Berkeley National Laboratory"/>
            <person name="Steindorff A."/>
            <person name="Hensen N."/>
            <person name="Bonometti L."/>
            <person name="Westerberg I."/>
            <person name="Brannstrom I.O."/>
            <person name="Guillou S."/>
            <person name="Cros-Aarteil S."/>
            <person name="Calhoun S."/>
            <person name="Haridas S."/>
            <person name="Kuo A."/>
            <person name="Mondo S."/>
            <person name="Pangilinan J."/>
            <person name="Riley R."/>
            <person name="Labutti K."/>
            <person name="Andreopoulos B."/>
            <person name="Lipzen A."/>
            <person name="Chen C."/>
            <person name="Yanf M."/>
            <person name="Daum C."/>
            <person name="Ng V."/>
            <person name="Clum A."/>
            <person name="Ohm R."/>
            <person name="Martin F."/>
            <person name="Silar P."/>
            <person name="Natvig D."/>
            <person name="Lalanne C."/>
            <person name="Gautier V."/>
            <person name="Ament-Velasquez S.L."/>
            <person name="Kruys A."/>
            <person name="Hutchinson M.I."/>
            <person name="Powell A.J."/>
            <person name="Barry K."/>
            <person name="Miller A.N."/>
            <person name="Grigoriev I.V."/>
            <person name="Debuchy R."/>
            <person name="Gladieux P."/>
            <person name="Thoren M.H."/>
            <person name="Johannesson H."/>
        </authorList>
    </citation>
    <scope>NUCLEOTIDE SEQUENCE</scope>
    <source>
        <strain evidence="7">CBS 123565</strain>
    </source>
</reference>
<keyword evidence="2 7" id="KW-0378">Hydrolase</keyword>
<dbReference type="InterPro" id="IPR001223">
    <property type="entry name" value="Glyco_hydro18_cat"/>
</dbReference>
<keyword evidence="8" id="KW-1185">Reference proteome</keyword>
<feature type="domain" description="GH18" evidence="6">
    <location>
        <begin position="616"/>
        <end position="924"/>
    </location>
</feature>
<feature type="chain" id="PRO_5042937295" evidence="5">
    <location>
        <begin position="25"/>
        <end position="924"/>
    </location>
</feature>
<keyword evidence="3" id="KW-0326">Glycosidase</keyword>
<dbReference type="Pfam" id="PF00704">
    <property type="entry name" value="Glyco_hydro_18"/>
    <property type="match status" value="1"/>
</dbReference>
<dbReference type="PANTHER" id="PTHR45708">
    <property type="entry name" value="ENDOCHITINASE"/>
    <property type="match status" value="1"/>
</dbReference>
<keyword evidence="5" id="KW-0732">Signal</keyword>
<evidence type="ECO:0000256" key="5">
    <source>
        <dbReference type="SAM" id="SignalP"/>
    </source>
</evidence>
<evidence type="ECO:0000256" key="3">
    <source>
        <dbReference type="ARBA" id="ARBA00023295"/>
    </source>
</evidence>
<dbReference type="GO" id="GO:0004568">
    <property type="term" value="F:chitinase activity"/>
    <property type="evidence" value="ECO:0007669"/>
    <property type="project" value="TreeGrafter"/>
</dbReference>
<dbReference type="GO" id="GO:0008061">
    <property type="term" value="F:chitin binding"/>
    <property type="evidence" value="ECO:0007669"/>
    <property type="project" value="UniProtKB-KW"/>
</dbReference>